<dbReference type="SUPFAM" id="SSF55961">
    <property type="entry name" value="Bet v1-like"/>
    <property type="match status" value="1"/>
</dbReference>
<sequence length="149" mass="16699">MTKIMAMAEEAIGAPSKSVYRSLADYRQHHPRILPPAFSDFVVEEGGVGAGTIIRFKVRLGGRTRTSRQRVEEPQPGRILRERDVDGTTVTTFTVTPDGKNSRVKIETTYDGARGVAGFIERLIAPRMLAKLYREELKRLDQLARDELA</sequence>
<reference evidence="1" key="1">
    <citation type="submission" date="2020-02" db="EMBL/GenBank/DDBJ databases">
        <authorList>
            <person name="Meier V. D."/>
        </authorList>
    </citation>
    <scope>NUCLEOTIDE SEQUENCE</scope>
    <source>
        <strain evidence="1">AVDCRST_MAG18</strain>
    </source>
</reference>
<dbReference type="InterPro" id="IPR019587">
    <property type="entry name" value="Polyketide_cyclase/dehydratase"/>
</dbReference>
<name>A0A6J4V1B7_9BACT</name>
<gene>
    <name evidence="1" type="ORF">AVDCRST_MAG18-1497</name>
</gene>
<evidence type="ECO:0000313" key="1">
    <source>
        <dbReference type="EMBL" id="CAA9566204.1"/>
    </source>
</evidence>
<dbReference type="EMBL" id="CADCWN010000113">
    <property type="protein sequence ID" value="CAA9566204.1"/>
    <property type="molecule type" value="Genomic_DNA"/>
</dbReference>
<accession>A0A6J4V1B7</accession>
<evidence type="ECO:0008006" key="2">
    <source>
        <dbReference type="Google" id="ProtNLM"/>
    </source>
</evidence>
<organism evidence="1">
    <name type="scientific">uncultured Thermomicrobiales bacterium</name>
    <dbReference type="NCBI Taxonomy" id="1645740"/>
    <lineage>
        <taxon>Bacteria</taxon>
        <taxon>Pseudomonadati</taxon>
        <taxon>Thermomicrobiota</taxon>
        <taxon>Thermomicrobia</taxon>
        <taxon>Thermomicrobiales</taxon>
        <taxon>environmental samples</taxon>
    </lineage>
</organism>
<protein>
    <recommendedName>
        <fullName evidence="2">SRPBCC family protein</fullName>
    </recommendedName>
</protein>
<proteinExistence type="predicted"/>
<dbReference type="Pfam" id="PF10604">
    <property type="entry name" value="Polyketide_cyc2"/>
    <property type="match status" value="1"/>
</dbReference>
<dbReference type="InterPro" id="IPR023393">
    <property type="entry name" value="START-like_dom_sf"/>
</dbReference>
<dbReference type="AlphaFoldDB" id="A0A6J4V1B7"/>
<dbReference type="Gene3D" id="3.30.530.20">
    <property type="match status" value="1"/>
</dbReference>